<dbReference type="Proteomes" id="UP000244892">
    <property type="component" value="Chromosome"/>
</dbReference>
<dbReference type="KEGG" id="aon:DEH84_06130"/>
<dbReference type="OrthoDB" id="9772484at2"/>
<dbReference type="PANTHER" id="PTHR11455">
    <property type="entry name" value="CRYPTOCHROME"/>
    <property type="match status" value="1"/>
</dbReference>
<dbReference type="Pfam" id="PF00875">
    <property type="entry name" value="DNA_photolyase"/>
    <property type="match status" value="1"/>
</dbReference>
<sequence length="529" mass="59372">MSALVWFKRDLRTVDHAPLHAALARHGAAGVRCLYVIEPSLWRQPDASARQWAFVRESLIELEQALSRAGCRLMVRQGEVVDVLDALWLEAPFEALLAHEETGNAVTYQRDVAVAQWCTAHGVVFGETPQTGVVRRLRDRNGWHRHWQRFMASPTLRAPMTQDVGRAAAPGLVLPASAALGLTDGLPRHRQRGGREAGMAVLNEFLHDRCGRYRGGISSPLSAPTACSRLSPYLAWGCLSMREVVQATEARMDVLHAQAALDPHAARQHAGLSAFLSRLHWHCHFIQKLESEPELEWRNLHRGYDGLRDETADEARLAALMAGRTGWPLVDACVTMLRETGWLNFRMRAMLVSVATYPLWLHWRPVGLWLARQFVDYEPGIHWSQMQMQAGTTGINTTRVYNPIKQARDQDPQGHFVRRWLPALRRVPDTWLFEPWRMPPDVQQRCGVRVGSDPAADIPLPLVDLETALRTARAQVHAVRARPDVKAAVAGIVERHGSRVNRDGRGLGPRRSRSPATPAADHPQLSLEF</sequence>
<organism evidence="7 8">
    <name type="scientific">Aquabacterium olei</name>
    <dbReference type="NCBI Taxonomy" id="1296669"/>
    <lineage>
        <taxon>Bacteria</taxon>
        <taxon>Pseudomonadati</taxon>
        <taxon>Pseudomonadota</taxon>
        <taxon>Betaproteobacteria</taxon>
        <taxon>Burkholderiales</taxon>
        <taxon>Aquabacterium</taxon>
    </lineage>
</organism>
<comment type="cofactor">
    <cofactor evidence="4">
        <name>FAD</name>
        <dbReference type="ChEBI" id="CHEBI:57692"/>
    </cofactor>
    <text evidence="4">Binds 1 FAD per subunit.</text>
</comment>
<keyword evidence="3 4" id="KW-0274">FAD</keyword>
<dbReference type="GO" id="GO:0003677">
    <property type="term" value="F:DNA binding"/>
    <property type="evidence" value="ECO:0007669"/>
    <property type="project" value="TreeGrafter"/>
</dbReference>
<dbReference type="InterPro" id="IPR014729">
    <property type="entry name" value="Rossmann-like_a/b/a_fold"/>
</dbReference>
<feature type="region of interest" description="Disordered" evidence="5">
    <location>
        <begin position="496"/>
        <end position="529"/>
    </location>
</feature>
<feature type="binding site" evidence="4">
    <location>
        <position position="213"/>
    </location>
    <ligand>
        <name>FAD</name>
        <dbReference type="ChEBI" id="CHEBI:57692"/>
    </ligand>
</feature>
<protein>
    <submittedName>
        <fullName evidence="7">Deoxyribodipyrimidine photolyase</fullName>
    </submittedName>
</protein>
<dbReference type="InterPro" id="IPR005101">
    <property type="entry name" value="Cryptochr/Photolyase_FAD-bd"/>
</dbReference>
<evidence type="ECO:0000256" key="1">
    <source>
        <dbReference type="ARBA" id="ARBA00001932"/>
    </source>
</evidence>
<evidence type="ECO:0000259" key="6">
    <source>
        <dbReference type="PROSITE" id="PS51645"/>
    </source>
</evidence>
<dbReference type="GO" id="GO:0009416">
    <property type="term" value="P:response to light stimulus"/>
    <property type="evidence" value="ECO:0007669"/>
    <property type="project" value="TreeGrafter"/>
</dbReference>
<reference evidence="7 8" key="1">
    <citation type="submission" date="2018-05" db="EMBL/GenBank/DDBJ databases">
        <title>complete genome sequence of Aquabacterium olei NBRC 110486.</title>
        <authorList>
            <person name="Tang B."/>
            <person name="Chang J."/>
            <person name="Zhang L."/>
            <person name="Yang H."/>
        </authorList>
    </citation>
    <scope>NUCLEOTIDE SEQUENCE [LARGE SCALE GENOMIC DNA]</scope>
    <source>
        <strain evidence="7 8">NBRC 110486</strain>
    </source>
</reference>
<dbReference type="Gene3D" id="3.40.50.620">
    <property type="entry name" value="HUPs"/>
    <property type="match status" value="1"/>
</dbReference>
<evidence type="ECO:0000313" key="7">
    <source>
        <dbReference type="EMBL" id="AWI53056.1"/>
    </source>
</evidence>
<dbReference type="PANTHER" id="PTHR11455:SF9">
    <property type="entry name" value="CRYPTOCHROME CIRCADIAN CLOCK 5 ISOFORM X1"/>
    <property type="match status" value="1"/>
</dbReference>
<dbReference type="InterPro" id="IPR036155">
    <property type="entry name" value="Crypto/Photolyase_N_sf"/>
</dbReference>
<keyword evidence="8" id="KW-1185">Reference proteome</keyword>
<name>A0A2U8FS05_9BURK</name>
<keyword evidence="2 4" id="KW-0285">Flavoprotein</keyword>
<feature type="domain" description="Photolyase/cryptochrome alpha/beta" evidence="6">
    <location>
        <begin position="1"/>
        <end position="133"/>
    </location>
</feature>
<dbReference type="InterPro" id="IPR002081">
    <property type="entry name" value="Cryptochrome/DNA_photolyase_1"/>
</dbReference>
<keyword evidence="7" id="KW-0456">Lyase</keyword>
<feature type="compositionally biased region" description="Basic and acidic residues" evidence="5">
    <location>
        <begin position="496"/>
        <end position="505"/>
    </location>
</feature>
<evidence type="ECO:0000313" key="8">
    <source>
        <dbReference type="Proteomes" id="UP000244892"/>
    </source>
</evidence>
<dbReference type="InterPro" id="IPR036134">
    <property type="entry name" value="Crypto/Photolyase_FAD-like_sf"/>
</dbReference>
<proteinExistence type="predicted"/>
<evidence type="ECO:0000256" key="2">
    <source>
        <dbReference type="ARBA" id="ARBA00022630"/>
    </source>
</evidence>
<accession>A0A2U8FS05</accession>
<dbReference type="PROSITE" id="PS51645">
    <property type="entry name" value="PHR_CRY_ALPHA_BETA"/>
    <property type="match status" value="1"/>
</dbReference>
<gene>
    <name evidence="7" type="ORF">DEH84_06130</name>
</gene>
<comment type="cofactor">
    <cofactor evidence="1">
        <name>(6R)-5,10-methylene-5,6,7,8-tetrahydrofolate</name>
        <dbReference type="ChEBI" id="CHEBI:15636"/>
    </cofactor>
</comment>
<evidence type="ECO:0000256" key="3">
    <source>
        <dbReference type="ARBA" id="ARBA00022827"/>
    </source>
</evidence>
<dbReference type="SUPFAM" id="SSF48173">
    <property type="entry name" value="Cryptochrome/photolyase FAD-binding domain"/>
    <property type="match status" value="1"/>
</dbReference>
<dbReference type="Gene3D" id="1.25.40.80">
    <property type="match status" value="1"/>
</dbReference>
<dbReference type="Gene3D" id="1.10.579.10">
    <property type="entry name" value="DNA Cyclobutane Dipyrimidine Photolyase, subunit A, domain 3"/>
    <property type="match status" value="1"/>
</dbReference>
<feature type="binding site" evidence="4">
    <location>
        <position position="275"/>
    </location>
    <ligand>
        <name>FAD</name>
        <dbReference type="ChEBI" id="CHEBI:57692"/>
    </ligand>
</feature>
<dbReference type="Pfam" id="PF03441">
    <property type="entry name" value="FAD_binding_7"/>
    <property type="match status" value="1"/>
</dbReference>
<evidence type="ECO:0000256" key="5">
    <source>
        <dbReference type="SAM" id="MobiDB-lite"/>
    </source>
</evidence>
<dbReference type="InterPro" id="IPR006050">
    <property type="entry name" value="DNA_photolyase_N"/>
</dbReference>
<dbReference type="GO" id="GO:0071949">
    <property type="term" value="F:FAD binding"/>
    <property type="evidence" value="ECO:0007669"/>
    <property type="project" value="TreeGrafter"/>
</dbReference>
<dbReference type="SUPFAM" id="SSF52425">
    <property type="entry name" value="Cryptochrome/photolyase, N-terminal domain"/>
    <property type="match status" value="1"/>
</dbReference>
<dbReference type="RefSeq" id="WP_109035719.1">
    <property type="nucleotide sequence ID" value="NZ_CP029210.1"/>
</dbReference>
<dbReference type="AlphaFoldDB" id="A0A2U8FS05"/>
<dbReference type="GO" id="GO:0003904">
    <property type="term" value="F:deoxyribodipyrimidine photo-lyase activity"/>
    <property type="evidence" value="ECO:0007669"/>
    <property type="project" value="TreeGrafter"/>
</dbReference>
<evidence type="ECO:0000256" key="4">
    <source>
        <dbReference type="PIRSR" id="PIRSR602081-1"/>
    </source>
</evidence>
<dbReference type="EMBL" id="CP029210">
    <property type="protein sequence ID" value="AWI53056.1"/>
    <property type="molecule type" value="Genomic_DNA"/>
</dbReference>